<comment type="caution">
    <text evidence="1">The sequence shown here is derived from an EMBL/GenBank/DDBJ whole genome shotgun (WGS) entry which is preliminary data.</text>
</comment>
<evidence type="ECO:0000313" key="1">
    <source>
        <dbReference type="EMBL" id="RGE74704.1"/>
    </source>
</evidence>
<reference evidence="1 2" key="1">
    <citation type="submission" date="2018-08" db="EMBL/GenBank/DDBJ databases">
        <title>A genome reference for cultivated species of the human gut microbiota.</title>
        <authorList>
            <person name="Zou Y."/>
            <person name="Xue W."/>
            <person name="Luo G."/>
        </authorList>
    </citation>
    <scope>NUCLEOTIDE SEQUENCE [LARGE SCALE GENOMIC DNA]</scope>
    <source>
        <strain evidence="1 2">AF26-4BH</strain>
    </source>
</reference>
<dbReference type="AlphaFoldDB" id="A0A3E3J5V9"/>
<gene>
    <name evidence="1" type="ORF">DWY69_01730</name>
</gene>
<protein>
    <submittedName>
        <fullName evidence="1">Uncharacterized protein</fullName>
    </submittedName>
</protein>
<dbReference type="Proteomes" id="UP000261166">
    <property type="component" value="Unassembled WGS sequence"/>
</dbReference>
<sequence>MVYFEEKNLNLWGSYHMMVATLLLYPLMDIYVSQPVRQTLQAQKEIGKCKLSLLQFITI</sequence>
<name>A0A3E3J5V9_9FIRM</name>
<accession>A0A3E3J5V9</accession>
<proteinExistence type="predicted"/>
<dbReference type="EMBL" id="QVLU01000001">
    <property type="protein sequence ID" value="RGE74704.1"/>
    <property type="molecule type" value="Genomic_DNA"/>
</dbReference>
<evidence type="ECO:0000313" key="2">
    <source>
        <dbReference type="Proteomes" id="UP000261166"/>
    </source>
</evidence>
<organism evidence="1 2">
    <name type="scientific">Eisenbergiella massiliensis</name>
    <dbReference type="NCBI Taxonomy" id="1720294"/>
    <lineage>
        <taxon>Bacteria</taxon>
        <taxon>Bacillati</taxon>
        <taxon>Bacillota</taxon>
        <taxon>Clostridia</taxon>
        <taxon>Lachnospirales</taxon>
        <taxon>Lachnospiraceae</taxon>
        <taxon>Eisenbergiella</taxon>
    </lineage>
</organism>